<keyword evidence="4" id="KW-0472">Membrane</keyword>
<organism evidence="7 8">
    <name type="scientific">Undibacterium flavidum</name>
    <dbReference type="NCBI Taxonomy" id="2762297"/>
    <lineage>
        <taxon>Bacteria</taxon>
        <taxon>Pseudomonadati</taxon>
        <taxon>Pseudomonadota</taxon>
        <taxon>Betaproteobacteria</taxon>
        <taxon>Burkholderiales</taxon>
        <taxon>Oxalobacteraceae</taxon>
        <taxon>Undibacterium</taxon>
    </lineage>
</organism>
<dbReference type="Gene3D" id="1.10.287.950">
    <property type="entry name" value="Methyl-accepting chemotaxis protein"/>
    <property type="match status" value="1"/>
</dbReference>
<feature type="transmembrane region" description="Helical" evidence="4">
    <location>
        <begin position="16"/>
        <end position="37"/>
    </location>
</feature>
<dbReference type="RefSeq" id="WP_186941149.1">
    <property type="nucleotide sequence ID" value="NZ_JACOGA010000004.1"/>
</dbReference>
<dbReference type="SMART" id="SM00304">
    <property type="entry name" value="HAMP"/>
    <property type="match status" value="1"/>
</dbReference>
<dbReference type="InterPro" id="IPR004089">
    <property type="entry name" value="MCPsignal_dom"/>
</dbReference>
<protein>
    <submittedName>
        <fullName evidence="7">Nitrate- and nitrite sensing domain-containing protein</fullName>
    </submittedName>
</protein>
<dbReference type="PANTHER" id="PTHR43531:SF14">
    <property type="entry name" value="METHYL-ACCEPTING CHEMOTAXIS PROTEIN I-RELATED"/>
    <property type="match status" value="1"/>
</dbReference>
<comment type="caution">
    <text evidence="7">The sequence shown here is derived from an EMBL/GenBank/DDBJ whole genome shotgun (WGS) entry which is preliminary data.</text>
</comment>
<dbReference type="PANTHER" id="PTHR43531">
    <property type="entry name" value="PROTEIN ICFG"/>
    <property type="match status" value="1"/>
</dbReference>
<reference evidence="7 8" key="1">
    <citation type="submission" date="2020-08" db="EMBL/GenBank/DDBJ databases">
        <title>Novel species isolated from subtropical streams in China.</title>
        <authorList>
            <person name="Lu H."/>
        </authorList>
    </citation>
    <scope>NUCLEOTIDE SEQUENCE [LARGE SCALE GENOMIC DNA]</scope>
    <source>
        <strain evidence="7 8">LX15W</strain>
    </source>
</reference>
<keyword evidence="8" id="KW-1185">Reference proteome</keyword>
<dbReference type="Proteomes" id="UP000624279">
    <property type="component" value="Unassembled WGS sequence"/>
</dbReference>
<name>A0ABR6Y921_9BURK</name>
<evidence type="ECO:0000256" key="1">
    <source>
        <dbReference type="ARBA" id="ARBA00022481"/>
    </source>
</evidence>
<dbReference type="InterPro" id="IPR051310">
    <property type="entry name" value="MCP_chemotaxis"/>
</dbReference>
<evidence type="ECO:0000256" key="2">
    <source>
        <dbReference type="ARBA" id="ARBA00029447"/>
    </source>
</evidence>
<keyword evidence="3" id="KW-0807">Transducer</keyword>
<comment type="similarity">
    <text evidence="2">Belongs to the methyl-accepting chemotaxis (MCP) protein family.</text>
</comment>
<evidence type="ECO:0000259" key="5">
    <source>
        <dbReference type="PROSITE" id="PS50111"/>
    </source>
</evidence>
<sequence>MRVKSLLERLLLWEKLLILGIVALLLIATPTILYLQLSETSLAAAKLEKQGMLPAAASLKTIQLSQQHRGLSALVLGGIASAKENREAKQRDADQAYVKLDAIVKSINDKAIDEAWQKSRQDWEAIRTGVSNGTFSVPQSYTAHTELVIKLLVVNTLIADYYGLCLDPDADSYQLIQSMYYQLPYLTEETGKLRAKGAGLLAKKEATPDDRSALASIAGRVNDRLQQTNSAFNKAANANPMIKEKLNESLRAAFELTSNVMLIADTNIIKAETLSYSSVEYVKLTTQAIDAQFKVNEEASKEIDLILANRVDDLHFKLWMMIVMMSVLVLCAGLIAYLIARSVTVPLANAVNIAQRVAAGDLTANFDVDGRSESAQLMRALKEMNDSLFIIVSNIRDCIRNMCMAINDIASGNADLSSRTESQASSLEQTAASMEEVASTVKVGNDNAIEANSMVNNASDVAIKGGKVVAEVVHTMRDINDRSLKIVDIIGVIDGIAFQTNILALNAAVEAARAGEQGRGFAVVASEVRSLAQRSASAAKEIKSLIDASVEKVNIGNNLAGQAGKSMEEIVTSVKNTTSIMSAMVHSSREQSSGIEQINQAISHMDDMTQQNAALVEQAAAAAESLNQQADTLTELIAVFKLK</sequence>
<keyword evidence="4" id="KW-1133">Transmembrane helix</keyword>
<dbReference type="Pfam" id="PF00015">
    <property type="entry name" value="MCPsignal"/>
    <property type="match status" value="1"/>
</dbReference>
<keyword evidence="4" id="KW-0812">Transmembrane</keyword>
<evidence type="ECO:0000256" key="3">
    <source>
        <dbReference type="PROSITE-ProRule" id="PRU00284"/>
    </source>
</evidence>
<dbReference type="SUPFAM" id="SSF58104">
    <property type="entry name" value="Methyl-accepting chemotaxis protein (MCP) signaling domain"/>
    <property type="match status" value="1"/>
</dbReference>
<evidence type="ECO:0000256" key="4">
    <source>
        <dbReference type="SAM" id="Phobius"/>
    </source>
</evidence>
<gene>
    <name evidence="7" type="ORF">H8K55_05920</name>
</gene>
<dbReference type="PROSITE" id="PS50885">
    <property type="entry name" value="HAMP"/>
    <property type="match status" value="1"/>
</dbReference>
<dbReference type="InterPro" id="IPR003660">
    <property type="entry name" value="HAMP_dom"/>
</dbReference>
<accession>A0ABR6Y921</accession>
<dbReference type="CDD" id="cd11386">
    <property type="entry name" value="MCP_signal"/>
    <property type="match status" value="1"/>
</dbReference>
<evidence type="ECO:0000313" key="8">
    <source>
        <dbReference type="Proteomes" id="UP000624279"/>
    </source>
</evidence>
<evidence type="ECO:0000259" key="6">
    <source>
        <dbReference type="PROSITE" id="PS50885"/>
    </source>
</evidence>
<feature type="domain" description="HAMP" evidence="6">
    <location>
        <begin position="341"/>
        <end position="393"/>
    </location>
</feature>
<feature type="transmembrane region" description="Helical" evidence="4">
    <location>
        <begin position="318"/>
        <end position="340"/>
    </location>
</feature>
<dbReference type="EMBL" id="JACOGA010000004">
    <property type="protein sequence ID" value="MBC3873117.1"/>
    <property type="molecule type" value="Genomic_DNA"/>
</dbReference>
<proteinExistence type="inferred from homology"/>
<keyword evidence="1" id="KW-0488">Methylation</keyword>
<dbReference type="CDD" id="cd06225">
    <property type="entry name" value="HAMP"/>
    <property type="match status" value="1"/>
</dbReference>
<dbReference type="InterPro" id="IPR013587">
    <property type="entry name" value="Nitrate/nitrite_sensing"/>
</dbReference>
<dbReference type="Pfam" id="PF08376">
    <property type="entry name" value="NIT"/>
    <property type="match status" value="1"/>
</dbReference>
<evidence type="ECO:0000313" key="7">
    <source>
        <dbReference type="EMBL" id="MBC3873117.1"/>
    </source>
</evidence>
<feature type="domain" description="Methyl-accepting transducer" evidence="5">
    <location>
        <begin position="398"/>
        <end position="627"/>
    </location>
</feature>
<dbReference type="Pfam" id="PF00672">
    <property type="entry name" value="HAMP"/>
    <property type="match status" value="1"/>
</dbReference>
<dbReference type="SMART" id="SM00283">
    <property type="entry name" value="MA"/>
    <property type="match status" value="1"/>
</dbReference>
<dbReference type="PROSITE" id="PS50111">
    <property type="entry name" value="CHEMOTAXIS_TRANSDUC_2"/>
    <property type="match status" value="1"/>
</dbReference>